<keyword evidence="4 7" id="KW-1133">Transmembrane helix</keyword>
<dbReference type="SUPFAM" id="SSF103473">
    <property type="entry name" value="MFS general substrate transporter"/>
    <property type="match status" value="1"/>
</dbReference>
<evidence type="ECO:0000256" key="1">
    <source>
        <dbReference type="ARBA" id="ARBA00004141"/>
    </source>
</evidence>
<evidence type="ECO:0000256" key="4">
    <source>
        <dbReference type="ARBA" id="ARBA00022989"/>
    </source>
</evidence>
<gene>
    <name evidence="8" type="ORF">CGI_10024651</name>
</gene>
<dbReference type="PANTHER" id="PTHR19444">
    <property type="entry name" value="UNC-93 RELATED"/>
    <property type="match status" value="1"/>
</dbReference>
<dbReference type="InterPro" id="IPR010291">
    <property type="entry name" value="Ion_channel_UNC-93"/>
</dbReference>
<dbReference type="GO" id="GO:0016020">
    <property type="term" value="C:membrane"/>
    <property type="evidence" value="ECO:0007669"/>
    <property type="project" value="UniProtKB-SubCell"/>
</dbReference>
<feature type="transmembrane region" description="Helical" evidence="7">
    <location>
        <begin position="353"/>
        <end position="372"/>
    </location>
</feature>
<keyword evidence="3 7" id="KW-0812">Transmembrane</keyword>
<dbReference type="AlphaFoldDB" id="K1R8R1"/>
<keyword evidence="5 7" id="KW-0472">Membrane</keyword>
<evidence type="ECO:0000256" key="7">
    <source>
        <dbReference type="SAM" id="Phobius"/>
    </source>
</evidence>
<feature type="transmembrane region" description="Helical" evidence="7">
    <location>
        <begin position="416"/>
        <end position="433"/>
    </location>
</feature>
<evidence type="ECO:0000256" key="6">
    <source>
        <dbReference type="SAM" id="MobiDB-lite"/>
    </source>
</evidence>
<feature type="transmembrane region" description="Helical" evidence="7">
    <location>
        <begin position="206"/>
        <end position="228"/>
    </location>
</feature>
<evidence type="ECO:0000313" key="8">
    <source>
        <dbReference type="EMBL" id="EKC42148.1"/>
    </source>
</evidence>
<dbReference type="InParanoid" id="K1R8R1"/>
<dbReference type="Gene3D" id="1.20.1250.20">
    <property type="entry name" value="MFS general substrate transporter like domains"/>
    <property type="match status" value="2"/>
</dbReference>
<reference evidence="8" key="1">
    <citation type="journal article" date="2012" name="Nature">
        <title>The oyster genome reveals stress adaptation and complexity of shell formation.</title>
        <authorList>
            <person name="Zhang G."/>
            <person name="Fang X."/>
            <person name="Guo X."/>
            <person name="Li L."/>
            <person name="Luo R."/>
            <person name="Xu F."/>
            <person name="Yang P."/>
            <person name="Zhang L."/>
            <person name="Wang X."/>
            <person name="Qi H."/>
            <person name="Xiong Z."/>
            <person name="Que H."/>
            <person name="Xie Y."/>
            <person name="Holland P.W."/>
            <person name="Paps J."/>
            <person name="Zhu Y."/>
            <person name="Wu F."/>
            <person name="Chen Y."/>
            <person name="Wang J."/>
            <person name="Peng C."/>
            <person name="Meng J."/>
            <person name="Yang L."/>
            <person name="Liu J."/>
            <person name="Wen B."/>
            <person name="Zhang N."/>
            <person name="Huang Z."/>
            <person name="Zhu Q."/>
            <person name="Feng Y."/>
            <person name="Mount A."/>
            <person name="Hedgecock D."/>
            <person name="Xu Z."/>
            <person name="Liu Y."/>
            <person name="Domazet-Loso T."/>
            <person name="Du Y."/>
            <person name="Sun X."/>
            <person name="Zhang S."/>
            <person name="Liu B."/>
            <person name="Cheng P."/>
            <person name="Jiang X."/>
            <person name="Li J."/>
            <person name="Fan D."/>
            <person name="Wang W."/>
            <person name="Fu W."/>
            <person name="Wang T."/>
            <person name="Wang B."/>
            <person name="Zhang J."/>
            <person name="Peng Z."/>
            <person name="Li Y."/>
            <person name="Li N."/>
            <person name="Wang J."/>
            <person name="Chen M."/>
            <person name="He Y."/>
            <person name="Tan F."/>
            <person name="Song X."/>
            <person name="Zheng Q."/>
            <person name="Huang R."/>
            <person name="Yang H."/>
            <person name="Du X."/>
            <person name="Chen L."/>
            <person name="Yang M."/>
            <person name="Gaffney P.M."/>
            <person name="Wang S."/>
            <person name="Luo L."/>
            <person name="She Z."/>
            <person name="Ming Y."/>
            <person name="Huang W."/>
            <person name="Zhang S."/>
            <person name="Huang B."/>
            <person name="Zhang Y."/>
            <person name="Qu T."/>
            <person name="Ni P."/>
            <person name="Miao G."/>
            <person name="Wang J."/>
            <person name="Wang Q."/>
            <person name="Steinberg C.E."/>
            <person name="Wang H."/>
            <person name="Li N."/>
            <person name="Qian L."/>
            <person name="Zhang G."/>
            <person name="Li Y."/>
            <person name="Yang H."/>
            <person name="Liu X."/>
            <person name="Wang J."/>
            <person name="Yin Y."/>
            <person name="Wang J."/>
        </authorList>
    </citation>
    <scope>NUCLEOTIDE SEQUENCE [LARGE SCALE GENOMIC DNA]</scope>
    <source>
        <strain evidence="8">05x7-T-G4-1.051#20</strain>
    </source>
</reference>
<evidence type="ECO:0000256" key="5">
    <source>
        <dbReference type="ARBA" id="ARBA00023136"/>
    </source>
</evidence>
<dbReference type="HOGENOM" id="CLU_327131_0_0_1"/>
<dbReference type="EMBL" id="JH819050">
    <property type="protein sequence ID" value="EKC42148.1"/>
    <property type="molecule type" value="Genomic_DNA"/>
</dbReference>
<organism evidence="8">
    <name type="scientific">Magallana gigas</name>
    <name type="common">Pacific oyster</name>
    <name type="synonym">Crassostrea gigas</name>
    <dbReference type="NCBI Taxonomy" id="29159"/>
    <lineage>
        <taxon>Eukaryota</taxon>
        <taxon>Metazoa</taxon>
        <taxon>Spiralia</taxon>
        <taxon>Lophotrochozoa</taxon>
        <taxon>Mollusca</taxon>
        <taxon>Bivalvia</taxon>
        <taxon>Autobranchia</taxon>
        <taxon>Pteriomorphia</taxon>
        <taxon>Ostreida</taxon>
        <taxon>Ostreoidea</taxon>
        <taxon>Ostreidae</taxon>
        <taxon>Magallana</taxon>
    </lineage>
</organism>
<dbReference type="InterPro" id="IPR036259">
    <property type="entry name" value="MFS_trans_sf"/>
</dbReference>
<feature type="transmembrane region" description="Helical" evidence="7">
    <location>
        <begin position="46"/>
        <end position="65"/>
    </location>
</feature>
<comment type="similarity">
    <text evidence="2">Belongs to the unc-93 family.</text>
</comment>
<dbReference type="Pfam" id="PF05978">
    <property type="entry name" value="UNC-93"/>
    <property type="match status" value="1"/>
</dbReference>
<dbReference type="InterPro" id="IPR051951">
    <property type="entry name" value="UNC-93_regulatory"/>
</dbReference>
<feature type="transmembrane region" description="Helical" evidence="7">
    <location>
        <begin position="321"/>
        <end position="346"/>
    </location>
</feature>
<comment type="subcellular location">
    <subcellularLocation>
        <location evidence="1">Membrane</location>
        <topology evidence="1">Multi-pass membrane protein</topology>
    </subcellularLocation>
</comment>
<feature type="transmembrane region" description="Helical" evidence="7">
    <location>
        <begin position="294"/>
        <end position="315"/>
    </location>
</feature>
<feature type="region of interest" description="Disordered" evidence="6">
    <location>
        <begin position="570"/>
        <end position="598"/>
    </location>
</feature>
<protein>
    <submittedName>
        <fullName evidence="8">Unc-93-like protein A</fullName>
    </submittedName>
</protein>
<sequence length="880" mass="98438">MTKFQMLKNLLVISFAFCFLFTAFQSLSNLQSTLNKEEGVGTGGLAILYASLVVSCMFTPSVAIAKLGCKWTIALSMCCYVVYMAANFYAVWALMVPASIIIGFGAATLWSAKCTYLTQMAVWYSKLTGATQDDIVNRFFGFFFMFFQTSQIWGNLISSEIFSQRPENESLYLDLSKSELESCGANFDPTIEENKTTLQKPELEKVYTVCGIYTGCAVVAVIIIVVLLDKIKLDKDNHDQYGKFSFDTLIATFSHWWRSPYQKLLMVLTFYSGVEQGFVGGDYTKSYIGCALGIWNIGYIMICYGVVDAACSFLFGRLVQFVGHIPFFILAFLLHGGVQITLMLWVPDPDRVYLFYIFAALWGMGDAVIQTQINAYYGYLFTDHSEAAFSNYRLWESLGFILAFGYGNFVRTDIKLYLTFTVLVVGMYLYGVTEYLERRARRSAANISEKTKLGGRDPPDPPLDPRMSVQPCRSSSIFRMSVYETNPEGCGPNPELYKTCGQFKCVPVNVTCRGLTESPAIPLSIFIAVTSVCVVCCILAVILTCLCLRRRQQRNNGSLASNVLLQQSNEKDNTDNSCKIQPGSTGNNLNSDTKNSSNRNYGYEKVPQDFGIFFGDEFLGTSTPKQGIKHIINPKRFSGNVDFKDQVIVNQSLNSCTSELKCSYTKPEAKKPRAIGDSAKLEECIYSYADSKIVLWIFSIKKKLLNYGAIHLNNTHRNSRTVTVHWTGTSVGRKSKVLPIRGKKYHYSSHREPATATNIQTCNKVDKIITDVSENSMKKIWQDIQNVNEKCGLTNLPIRAERDARYSNTTFSAIGKTSFQAATQVTYTLNENVTKKKSAVAVSCGYKLCKKGTHLRTKGREVTCPEYEDCTATIPPESAI</sequence>
<feature type="compositionally biased region" description="Polar residues" evidence="6">
    <location>
        <begin position="575"/>
        <end position="598"/>
    </location>
</feature>
<evidence type="ECO:0000256" key="3">
    <source>
        <dbReference type="ARBA" id="ARBA00022692"/>
    </source>
</evidence>
<accession>K1R8R1</accession>
<feature type="transmembrane region" description="Helical" evidence="7">
    <location>
        <begin position="523"/>
        <end position="548"/>
    </location>
</feature>
<dbReference type="CDD" id="cd17406">
    <property type="entry name" value="MFS_unc93A_like"/>
    <property type="match status" value="1"/>
</dbReference>
<proteinExistence type="inferred from homology"/>
<name>K1R8R1_MAGGI</name>
<dbReference type="FunCoup" id="K1R8R1">
    <property type="interactions" value="38"/>
</dbReference>
<evidence type="ECO:0000256" key="2">
    <source>
        <dbReference type="ARBA" id="ARBA00009172"/>
    </source>
</evidence>
<dbReference type="PANTHER" id="PTHR19444:SF13">
    <property type="entry name" value="PROTEIN UNC-93 HOMOLOG A"/>
    <property type="match status" value="1"/>
</dbReference>